<organism evidence="2 3">
    <name type="scientific">Corynebacterium uropygiale</name>
    <dbReference type="NCBI Taxonomy" id="1775911"/>
    <lineage>
        <taxon>Bacteria</taxon>
        <taxon>Bacillati</taxon>
        <taxon>Actinomycetota</taxon>
        <taxon>Actinomycetes</taxon>
        <taxon>Mycobacteriales</taxon>
        <taxon>Corynebacteriaceae</taxon>
        <taxon>Corynebacterium</taxon>
    </lineage>
</organism>
<dbReference type="InterPro" id="IPR036390">
    <property type="entry name" value="WH_DNA-bd_sf"/>
</dbReference>
<proteinExistence type="predicted"/>
<feature type="compositionally biased region" description="Low complexity" evidence="1">
    <location>
        <begin position="193"/>
        <end position="210"/>
    </location>
</feature>
<dbReference type="RefSeq" id="WP_236117889.1">
    <property type="nucleotide sequence ID" value="NZ_JAKGSI010000001.1"/>
</dbReference>
<feature type="compositionally biased region" description="Polar residues" evidence="1">
    <location>
        <begin position="230"/>
        <end position="254"/>
    </location>
</feature>
<sequence>MGFREMSLVVDMVGVLKPAPKFVLAMLADRAATRPELYGKASCWCGIEELARRTSQSQRTVIRHLQLLESLDLIEKQHRYITNERGQGRRIESVYIIDLPAIQAGRFLGEINGPQPVEKAIHNKESLSDNLSPKPQNPRSGYKCQNVTYSEFKCQEGPGLSDNSVTYLKEREINNPPYPPCAAGDEPGEPRSGGEPSSPSGAADAASGEGTTIDHQTASQVPAVRATRPNAGQPSAATPRQENETAAQNVSSGVITPLGPSANQDPVPEDDQPVSPADRELLAACMPPEFLAVPARDLRIFASKLRERLEYGWTPSQIRQVLASRPLPATVRNLPALVNARLNVDVPVTCAPLSTSQAMMPPVVELVTSTGQPVAPGQIDWCKVMQAKVQAEANGDPDAGLSKREFAVKKGLENFLAWRPRAVTTW</sequence>
<dbReference type="Pfam" id="PF13730">
    <property type="entry name" value="HTH_36"/>
    <property type="match status" value="1"/>
</dbReference>
<reference evidence="2" key="1">
    <citation type="submission" date="2022-01" db="EMBL/GenBank/DDBJ databases">
        <title>Corynebacterium sp. nov isolated from isolated from the feces of the greater white-fronted geese (Anser albifrons) at Poyang Lake, PR China.</title>
        <authorList>
            <person name="Liu Q."/>
        </authorList>
    </citation>
    <scope>NUCLEOTIDE SEQUENCE</scope>
    <source>
        <strain evidence="2">JCM 32435</strain>
    </source>
</reference>
<evidence type="ECO:0000313" key="3">
    <source>
        <dbReference type="Proteomes" id="UP001139336"/>
    </source>
</evidence>
<evidence type="ECO:0008006" key="4">
    <source>
        <dbReference type="Google" id="ProtNLM"/>
    </source>
</evidence>
<evidence type="ECO:0000313" key="2">
    <source>
        <dbReference type="EMBL" id="MCF4006114.1"/>
    </source>
</evidence>
<accession>A0A9X1QMP5</accession>
<feature type="region of interest" description="Disordered" evidence="1">
    <location>
        <begin position="171"/>
        <end position="275"/>
    </location>
</feature>
<keyword evidence="3" id="KW-1185">Reference proteome</keyword>
<comment type="caution">
    <text evidence="2">The sequence shown here is derived from an EMBL/GenBank/DDBJ whole genome shotgun (WGS) entry which is preliminary data.</text>
</comment>
<protein>
    <recommendedName>
        <fullName evidence="4">Helix-turn-helix domain-containing protein</fullName>
    </recommendedName>
</protein>
<evidence type="ECO:0000256" key="1">
    <source>
        <dbReference type="SAM" id="MobiDB-lite"/>
    </source>
</evidence>
<dbReference type="EMBL" id="JAKGSI010000001">
    <property type="protein sequence ID" value="MCF4006114.1"/>
    <property type="molecule type" value="Genomic_DNA"/>
</dbReference>
<dbReference type="AlphaFoldDB" id="A0A9X1QMP5"/>
<dbReference type="Proteomes" id="UP001139336">
    <property type="component" value="Unassembled WGS sequence"/>
</dbReference>
<gene>
    <name evidence="2" type="ORF">L1O03_02840</name>
</gene>
<name>A0A9X1QMP5_9CORY</name>
<dbReference type="SUPFAM" id="SSF46785">
    <property type="entry name" value="Winged helix' DNA-binding domain"/>
    <property type="match status" value="1"/>
</dbReference>